<keyword evidence="2" id="KW-1133">Transmembrane helix</keyword>
<keyword evidence="2" id="KW-0812">Transmembrane</keyword>
<name>A0A3D8SZF1_9HELO</name>
<reference evidence="3 4" key="1">
    <citation type="journal article" date="2018" name="IMA Fungus">
        <title>IMA Genome-F 9: Draft genome sequence of Annulohypoxylon stygium, Aspergillus mulundensis, Berkeleyomyces basicola (syn. Thielaviopsis basicola), Ceratocystis smalleyi, two Cercospora beticola strains, Coleophoma cylindrospora, Fusarium fracticaudum, Phialophora cf. hyalina, and Morchella septimelata.</title>
        <authorList>
            <person name="Wingfield B.D."/>
            <person name="Bills G.F."/>
            <person name="Dong Y."/>
            <person name="Huang W."/>
            <person name="Nel W.J."/>
            <person name="Swalarsk-Parry B.S."/>
            <person name="Vaghefi N."/>
            <person name="Wilken P.M."/>
            <person name="An Z."/>
            <person name="de Beer Z.W."/>
            <person name="De Vos L."/>
            <person name="Chen L."/>
            <person name="Duong T.A."/>
            <person name="Gao Y."/>
            <person name="Hammerbacher A."/>
            <person name="Kikkert J.R."/>
            <person name="Li Y."/>
            <person name="Li H."/>
            <person name="Li K."/>
            <person name="Li Q."/>
            <person name="Liu X."/>
            <person name="Ma X."/>
            <person name="Naidoo K."/>
            <person name="Pethybridge S.J."/>
            <person name="Sun J."/>
            <person name="Steenkamp E.T."/>
            <person name="van der Nest M.A."/>
            <person name="van Wyk S."/>
            <person name="Wingfield M.J."/>
            <person name="Xiong C."/>
            <person name="Yue Q."/>
            <person name="Zhang X."/>
        </authorList>
    </citation>
    <scope>NUCLEOTIDE SEQUENCE [LARGE SCALE GENOMIC DNA]</scope>
    <source>
        <strain evidence="3 4">BP5796</strain>
    </source>
</reference>
<evidence type="ECO:0000313" key="3">
    <source>
        <dbReference type="EMBL" id="RDW91676.1"/>
    </source>
</evidence>
<organism evidence="3 4">
    <name type="scientific">Coleophoma crateriformis</name>
    <dbReference type="NCBI Taxonomy" id="565419"/>
    <lineage>
        <taxon>Eukaryota</taxon>
        <taxon>Fungi</taxon>
        <taxon>Dikarya</taxon>
        <taxon>Ascomycota</taxon>
        <taxon>Pezizomycotina</taxon>
        <taxon>Leotiomycetes</taxon>
        <taxon>Helotiales</taxon>
        <taxon>Dermateaceae</taxon>
        <taxon>Coleophoma</taxon>
    </lineage>
</organism>
<proteinExistence type="predicted"/>
<keyword evidence="4" id="KW-1185">Reference proteome</keyword>
<feature type="transmembrane region" description="Helical" evidence="2">
    <location>
        <begin position="7"/>
        <end position="26"/>
    </location>
</feature>
<feature type="region of interest" description="Disordered" evidence="1">
    <location>
        <begin position="119"/>
        <end position="152"/>
    </location>
</feature>
<accession>A0A3D8SZF1</accession>
<protein>
    <submittedName>
        <fullName evidence="3">Uncharacterized protein</fullName>
    </submittedName>
</protein>
<comment type="caution">
    <text evidence="3">The sequence shown here is derived from an EMBL/GenBank/DDBJ whole genome shotgun (WGS) entry which is preliminary data.</text>
</comment>
<evidence type="ECO:0000313" key="4">
    <source>
        <dbReference type="Proteomes" id="UP000256328"/>
    </source>
</evidence>
<evidence type="ECO:0000256" key="1">
    <source>
        <dbReference type="SAM" id="MobiDB-lite"/>
    </source>
</evidence>
<dbReference type="AlphaFoldDB" id="A0A3D8SZF1"/>
<dbReference type="Proteomes" id="UP000256328">
    <property type="component" value="Unassembled WGS sequence"/>
</dbReference>
<feature type="transmembrane region" description="Helical" evidence="2">
    <location>
        <begin position="156"/>
        <end position="177"/>
    </location>
</feature>
<keyword evidence="2" id="KW-0472">Membrane</keyword>
<dbReference type="EMBL" id="PDLN01000003">
    <property type="protein sequence ID" value="RDW91676.1"/>
    <property type="molecule type" value="Genomic_DNA"/>
</dbReference>
<sequence>MRLIDYYYVLLSTFSVVAFAQVAHIIPYSDKSCQNAGDMISLSLNNDGNCTQISLRNVYSIKPADLNTGCTLSLYKDDNCSVGTVGAPVGTCNQYTDNSNILSVSVDNCTVGNTTATLTTSSGSGSSTTTTSGPVRTTSSGSNASATTAPGSTRPVLAPILAPILTVIAITIAFVLYKYCRRMWCKEPTGLSDGNTKKMPSHELELLDRTEAWLGQVIAPRSEAAHARSFTDSEYI</sequence>
<gene>
    <name evidence="3" type="ORF">BP5796_02841</name>
</gene>
<evidence type="ECO:0000256" key="2">
    <source>
        <dbReference type="SAM" id="Phobius"/>
    </source>
</evidence>